<gene>
    <name evidence="4" type="primary">DPB11</name>
    <name evidence="4" type="ORF">H4R26_004392</name>
</gene>
<dbReference type="Pfam" id="PF12738">
    <property type="entry name" value="PTCB-BRCT"/>
    <property type="match status" value="3"/>
</dbReference>
<feature type="region of interest" description="Disordered" evidence="2">
    <location>
        <begin position="938"/>
        <end position="960"/>
    </location>
</feature>
<dbReference type="CDD" id="cd17731">
    <property type="entry name" value="BRCT_TopBP1_rpt2_like"/>
    <property type="match status" value="1"/>
</dbReference>
<dbReference type="PANTHER" id="PTHR13561:SF20">
    <property type="entry name" value="DNA TOPOISOMERASE 2-BINDING PROTEIN 1"/>
    <property type="match status" value="1"/>
</dbReference>
<dbReference type="CDD" id="cd00027">
    <property type="entry name" value="BRCT"/>
    <property type="match status" value="2"/>
</dbReference>
<feature type="domain" description="BRCT" evidence="3">
    <location>
        <begin position="1025"/>
        <end position="1118"/>
    </location>
</feature>
<dbReference type="GO" id="GO:0033314">
    <property type="term" value="P:mitotic DNA replication checkpoint signaling"/>
    <property type="evidence" value="ECO:0007669"/>
    <property type="project" value="TreeGrafter"/>
</dbReference>
<proteinExistence type="predicted"/>
<sequence>MSGAFPLLRGFCISCSGLDASEKVDVHRRVVQLGGSVSYNLTTSVTQVVMKEANLFCQKYYVSAKVGIPVVSLDFVSECELEAMERGDNSNTVECTVAEAVHQITARNRFLPFAGCRISSTGLQSELRAEIERLVENTCLASTSLLAKHMEDGLSSRAGRGGGLIGGGGLYCGVLTGDCTHLIALGSEGEKFKFAKDRSIPVVTLEWFVQSLGAGARQQENDYAVGYADQPSRSTTNVTIAGNMRRLQSLGQTEKSTKRIDDLASSPRRHGAHALAPGFERTVSAASDQSAVPPTREYSSGCALPHQGGSVVSRGLTRNCTANGSLHADSLDLPPGLSGPLLVDSEEESDVVLVEQPALPTHASALATKHPPPRPLPSNSVIRVFESCHIALSLASLSSARRNEWRAKIVAGGGICIGENDSTDLLAFEIAPGMQHARRCTHFVVDDSDELCAEDIRTLCSAQETATRASRPTRAKANVLGSGDGSALPGRPVVVQCRWLRDCWRTGRHIGETPYIVAWPELVTDNSLVNGLGDGVELCKAEPLAVCGNAFESAALPPRPRLGQNALTAFTKHQHSSLSLVGQPMGCSAVSNDEFDLIGNNSAGYPKKRAICLAEMDSEQTRSAVSKQPRLQSKELAPGRAFTRRAALATPPTAALSSPRLAQDVSSFHNIEVGCGNGAGADKGIFAQCVFSSLGLTSQAAATLDQVVRENGGSCVVMQDPKTRLEHELMALAGKFDGALIMDVYILIQLRDTDLLATCEAAICLPPFMHIVTECWVEQCIQDEVRYPDYVAIQALRLPYPGLGPGQHVLFRPLSSHQIAGASSVSLSISGYEGIERDHIGKLTQALGIAYSETFSRRTTHLICHPPFKGQKYERALKWGVCVVDSSWLYGVVAAGRVGEHKVGEGYLMASPEQAPESHTHDHGKMAAPSAVTCASKHVHTPATRSTQRLVSDTPGRTPMDISLERNLQQALGNNRACRRPAHCGDESDGGGDSDATQMSPTHGHNFGRGVASVPPSADGGDGNGTTSVLSGVVAVLSSRLYHRRNELTALALQLGCRVLLRFDSKQTTHFIHQSNRERETLRDYRLALQHGVRIVSPWWLYACRDMMALAPEDQFPYTYDPERRLLLSSTLPALPAQQSADKLDSSTSSINRHLESRSNGQLSSAHASHGHVLESTTRLIDSTRTVPLSAQGADSAAAVDAHEIDSLLGMKAASTRRKYRQSSPSRTGHETIDILTTKQHAGGDLQLSSSTVKQSEYAQGLRQHSSDISASKGETRLVGRGPSTNACQAPQHWRADSQTPEKWWLDVDSVVAGAGGGAEYQASLYSQEHPPTGYQGLDSMPSTNVPYGLPNTSGVSTDDADWHTTSRLDSRQASAKGGLHFNGDGPCEPSAKQGISLEANAPAATTLSSPLAAHKTTIVYGEDSEALSERDRLIQRLIGK</sequence>
<dbReference type="PROSITE" id="PS50172">
    <property type="entry name" value="BRCT"/>
    <property type="match status" value="5"/>
</dbReference>
<dbReference type="CDD" id="cd17727">
    <property type="entry name" value="BRCT_TopBP1_rpt6"/>
    <property type="match status" value="1"/>
</dbReference>
<evidence type="ECO:0000256" key="2">
    <source>
        <dbReference type="SAM" id="MobiDB-lite"/>
    </source>
</evidence>
<dbReference type="InterPro" id="IPR001357">
    <property type="entry name" value="BRCT_dom"/>
</dbReference>
<dbReference type="EMBL" id="JANBQF010000469">
    <property type="protein sequence ID" value="KAJ2000914.1"/>
    <property type="molecule type" value="Genomic_DNA"/>
</dbReference>
<dbReference type="Pfam" id="PF00533">
    <property type="entry name" value="BRCT"/>
    <property type="match status" value="1"/>
</dbReference>
<feature type="domain" description="BRCT" evidence="3">
    <location>
        <begin position="823"/>
        <end position="898"/>
    </location>
</feature>
<feature type="domain" description="BRCT" evidence="3">
    <location>
        <begin position="1"/>
        <end position="79"/>
    </location>
</feature>
<dbReference type="Proteomes" id="UP001150907">
    <property type="component" value="Unassembled WGS sequence"/>
</dbReference>
<feature type="region of interest" description="Disordered" evidence="2">
    <location>
        <begin position="1275"/>
        <end position="1299"/>
    </location>
</feature>
<keyword evidence="4" id="KW-0418">Kinase</keyword>
<evidence type="ECO:0000313" key="4">
    <source>
        <dbReference type="EMBL" id="KAJ2000914.1"/>
    </source>
</evidence>
<reference evidence="4" key="1">
    <citation type="submission" date="2022-07" db="EMBL/GenBank/DDBJ databases">
        <title>Phylogenomic reconstructions and comparative analyses of Kickxellomycotina fungi.</title>
        <authorList>
            <person name="Reynolds N.K."/>
            <person name="Stajich J.E."/>
            <person name="Barry K."/>
            <person name="Grigoriev I.V."/>
            <person name="Crous P."/>
            <person name="Smith M.E."/>
        </authorList>
    </citation>
    <scope>NUCLEOTIDE SEQUENCE</scope>
    <source>
        <strain evidence="4">IMI 214461</strain>
    </source>
</reference>
<dbReference type="OrthoDB" id="251770at2759"/>
<dbReference type="SMART" id="SM00292">
    <property type="entry name" value="BRCT"/>
    <property type="match status" value="6"/>
</dbReference>
<feature type="compositionally biased region" description="Polar residues" evidence="2">
    <location>
        <begin position="1138"/>
        <end position="1167"/>
    </location>
</feature>
<dbReference type="GO" id="GO:0007095">
    <property type="term" value="P:mitotic G2 DNA damage checkpoint signaling"/>
    <property type="evidence" value="ECO:0007669"/>
    <property type="project" value="TreeGrafter"/>
</dbReference>
<feature type="domain" description="BRCT" evidence="3">
    <location>
        <begin position="380"/>
        <end position="517"/>
    </location>
</feature>
<dbReference type="GO" id="GO:0006270">
    <property type="term" value="P:DNA replication initiation"/>
    <property type="evidence" value="ECO:0007669"/>
    <property type="project" value="TreeGrafter"/>
</dbReference>
<evidence type="ECO:0000313" key="5">
    <source>
        <dbReference type="Proteomes" id="UP001150907"/>
    </source>
</evidence>
<keyword evidence="5" id="KW-1185">Reference proteome</keyword>
<dbReference type="GO" id="GO:0016301">
    <property type="term" value="F:kinase activity"/>
    <property type="evidence" value="ECO:0007669"/>
    <property type="project" value="UniProtKB-KW"/>
</dbReference>
<comment type="caution">
    <text evidence="4">The sequence shown here is derived from an EMBL/GenBank/DDBJ whole genome shotgun (WGS) entry which is preliminary data.</text>
</comment>
<keyword evidence="1" id="KW-0677">Repeat</keyword>
<dbReference type="InterPro" id="IPR036420">
    <property type="entry name" value="BRCT_dom_sf"/>
</dbReference>
<accession>A0A9W8EE25</accession>
<feature type="domain" description="BRCT" evidence="3">
    <location>
        <begin position="168"/>
        <end position="225"/>
    </location>
</feature>
<dbReference type="PANTHER" id="PTHR13561">
    <property type="entry name" value="DNA REPLICATION REGULATOR DPB11-RELATED"/>
    <property type="match status" value="1"/>
</dbReference>
<evidence type="ECO:0000256" key="1">
    <source>
        <dbReference type="ARBA" id="ARBA00022737"/>
    </source>
</evidence>
<organism evidence="4 5">
    <name type="scientific">Coemansia thaxteri</name>
    <dbReference type="NCBI Taxonomy" id="2663907"/>
    <lineage>
        <taxon>Eukaryota</taxon>
        <taxon>Fungi</taxon>
        <taxon>Fungi incertae sedis</taxon>
        <taxon>Zoopagomycota</taxon>
        <taxon>Kickxellomycotina</taxon>
        <taxon>Kickxellomycetes</taxon>
        <taxon>Kickxellales</taxon>
        <taxon>Kickxellaceae</taxon>
        <taxon>Coemansia</taxon>
    </lineage>
</organism>
<dbReference type="SUPFAM" id="SSF52113">
    <property type="entry name" value="BRCT domain"/>
    <property type="match status" value="5"/>
</dbReference>
<feature type="region of interest" description="Disordered" evidence="2">
    <location>
        <begin position="978"/>
        <end position="1025"/>
    </location>
</feature>
<evidence type="ECO:0000259" key="3">
    <source>
        <dbReference type="PROSITE" id="PS50172"/>
    </source>
</evidence>
<dbReference type="InterPro" id="IPR059215">
    <property type="entry name" value="BRCT2_TopBP1-like"/>
</dbReference>
<keyword evidence="4" id="KW-0808">Transferase</keyword>
<name>A0A9W8EE25_9FUNG</name>
<dbReference type="Gene3D" id="3.40.50.10190">
    <property type="entry name" value="BRCT domain"/>
    <property type="match status" value="6"/>
</dbReference>
<protein>
    <submittedName>
        <fullName evidence="4">Protein kinase activating protein dpb11</fullName>
    </submittedName>
</protein>
<feature type="region of interest" description="Disordered" evidence="2">
    <location>
        <begin position="1138"/>
        <end position="1172"/>
    </location>
</feature>